<evidence type="ECO:0000256" key="13">
    <source>
        <dbReference type="ARBA" id="ARBA00072146"/>
    </source>
</evidence>
<keyword evidence="9" id="KW-0342">GTP-binding</keyword>
<evidence type="ECO:0000256" key="3">
    <source>
        <dbReference type="ARBA" id="ARBA00009516"/>
    </source>
</evidence>
<dbReference type="RefSeq" id="WP_062124801.1">
    <property type="nucleotide sequence ID" value="NZ_BAZW01000017.1"/>
</dbReference>
<evidence type="ECO:0000256" key="14">
    <source>
        <dbReference type="ARBA" id="ARBA00079807"/>
    </source>
</evidence>
<dbReference type="SUPFAM" id="SSF53271">
    <property type="entry name" value="PRTase-like"/>
    <property type="match status" value="1"/>
</dbReference>
<dbReference type="CDD" id="cd06223">
    <property type="entry name" value="PRTases_typeI"/>
    <property type="match status" value="1"/>
</dbReference>
<protein>
    <recommendedName>
        <fullName evidence="13">Uracil phosphoribosyltransferase</fullName>
        <ecNumber evidence="4">2.4.2.9</ecNumber>
    </recommendedName>
    <alternativeName>
        <fullName evidence="10">UMP pyrophosphorylase</fullName>
    </alternativeName>
    <alternativeName>
        <fullName evidence="14">UPRTase</fullName>
    </alternativeName>
</protein>
<evidence type="ECO:0000313" key="16">
    <source>
        <dbReference type="EMBL" id="GAO30065.1"/>
    </source>
</evidence>
<dbReference type="GO" id="GO:0004845">
    <property type="term" value="F:uracil phosphoribosyltransferase activity"/>
    <property type="evidence" value="ECO:0007669"/>
    <property type="project" value="UniProtKB-EC"/>
</dbReference>
<evidence type="ECO:0000256" key="1">
    <source>
        <dbReference type="ARBA" id="ARBA00001946"/>
    </source>
</evidence>
<dbReference type="Proteomes" id="UP000032900">
    <property type="component" value="Unassembled WGS sequence"/>
</dbReference>
<evidence type="ECO:0000313" key="17">
    <source>
        <dbReference type="Proteomes" id="UP000032900"/>
    </source>
</evidence>
<dbReference type="GO" id="GO:0005525">
    <property type="term" value="F:GTP binding"/>
    <property type="evidence" value="ECO:0007669"/>
    <property type="project" value="UniProtKB-KW"/>
</dbReference>
<comment type="function">
    <text evidence="12">Catalyzes the conversion of uracil and 5-phospho-alpha-D-ribose 1-diphosphate (PRPP) to UMP and diphosphate.</text>
</comment>
<dbReference type="InterPro" id="IPR050137">
    <property type="entry name" value="PyrR_bifunctional"/>
</dbReference>
<evidence type="ECO:0000256" key="12">
    <source>
        <dbReference type="ARBA" id="ARBA00056901"/>
    </source>
</evidence>
<dbReference type="NCBIfam" id="NF001097">
    <property type="entry name" value="PRK00129.1"/>
    <property type="match status" value="1"/>
</dbReference>
<keyword evidence="5" id="KW-0021">Allosteric enzyme</keyword>
<evidence type="ECO:0000256" key="6">
    <source>
        <dbReference type="ARBA" id="ARBA00022676"/>
    </source>
</evidence>
<dbReference type="AlphaFoldDB" id="A0A0E9LYX2"/>
<evidence type="ECO:0000256" key="2">
    <source>
        <dbReference type="ARBA" id="ARBA00005180"/>
    </source>
</evidence>
<dbReference type="EMBL" id="BAZW01000017">
    <property type="protein sequence ID" value="GAO30065.1"/>
    <property type="molecule type" value="Genomic_DNA"/>
</dbReference>
<sequence length="217" mass="24164">MEIKYINQPPSILNQFIAEIRDKNIQTDPLRFRRNLERIGEIFAYEISKTLTYQEKEVNTPLGTAKEFFPQEQLVIASILRAGIPLHNGLLNYFDRCENAFVSAYRKYTEDGQFEIHIEYISAPDLTNKTVILADPMLATGSSLELAFNALKANGQPAHIHMVSIIASQAGVDYVENMLAGEPVTLWLAGVDEELNAKSYIIPGLGDAGDLAYGAKL</sequence>
<name>A0A0E9LYX2_9BACT</name>
<comment type="similarity">
    <text evidence="3">Belongs to the UPRTase family.</text>
</comment>
<dbReference type="Gene3D" id="3.40.50.2020">
    <property type="match status" value="1"/>
</dbReference>
<evidence type="ECO:0000256" key="5">
    <source>
        <dbReference type="ARBA" id="ARBA00022533"/>
    </source>
</evidence>
<evidence type="ECO:0000256" key="10">
    <source>
        <dbReference type="ARBA" id="ARBA00031082"/>
    </source>
</evidence>
<comment type="catalytic activity">
    <reaction evidence="11">
        <text>UMP + diphosphate = 5-phospho-alpha-D-ribose 1-diphosphate + uracil</text>
        <dbReference type="Rhea" id="RHEA:13017"/>
        <dbReference type="ChEBI" id="CHEBI:17568"/>
        <dbReference type="ChEBI" id="CHEBI:33019"/>
        <dbReference type="ChEBI" id="CHEBI:57865"/>
        <dbReference type="ChEBI" id="CHEBI:58017"/>
        <dbReference type="EC" id="2.4.2.9"/>
    </reaction>
</comment>
<evidence type="ECO:0000256" key="8">
    <source>
        <dbReference type="ARBA" id="ARBA00022741"/>
    </source>
</evidence>
<keyword evidence="17" id="KW-1185">Reference proteome</keyword>
<reference evidence="16 17" key="1">
    <citation type="journal article" date="2015" name="Microbes Environ.">
        <title>Distribution and evolution of nitrogen fixation genes in the phylum bacteroidetes.</title>
        <authorList>
            <person name="Inoue J."/>
            <person name="Oshima K."/>
            <person name="Suda W."/>
            <person name="Sakamoto M."/>
            <person name="Iino T."/>
            <person name="Noda S."/>
            <person name="Hongoh Y."/>
            <person name="Hattori M."/>
            <person name="Ohkuma M."/>
        </authorList>
    </citation>
    <scope>NUCLEOTIDE SEQUENCE [LARGE SCALE GENOMIC DNA]</scope>
    <source>
        <strain evidence="16">JCM 15548</strain>
    </source>
</reference>
<keyword evidence="7 16" id="KW-0808">Transferase</keyword>
<dbReference type="PANTHER" id="PTHR11608:SF0">
    <property type="entry name" value="BIFUNCTIONAL PROTEIN PYRR"/>
    <property type="match status" value="1"/>
</dbReference>
<dbReference type="PANTHER" id="PTHR11608">
    <property type="entry name" value="BIFUNCTIONAL PROTEIN PYRR"/>
    <property type="match status" value="1"/>
</dbReference>
<comment type="cofactor">
    <cofactor evidence="1">
        <name>Mg(2+)</name>
        <dbReference type="ChEBI" id="CHEBI:18420"/>
    </cofactor>
</comment>
<dbReference type="InterPro" id="IPR000836">
    <property type="entry name" value="PRTase_dom"/>
</dbReference>
<comment type="caution">
    <text evidence="16">The sequence shown here is derived from an EMBL/GenBank/DDBJ whole genome shotgun (WGS) entry which is preliminary data.</text>
</comment>
<dbReference type="EC" id="2.4.2.9" evidence="4"/>
<evidence type="ECO:0000256" key="7">
    <source>
        <dbReference type="ARBA" id="ARBA00022679"/>
    </source>
</evidence>
<gene>
    <name evidence="16" type="ORF">JCM15548_12311</name>
</gene>
<dbReference type="Pfam" id="PF14681">
    <property type="entry name" value="UPRTase"/>
    <property type="match status" value="1"/>
</dbReference>
<keyword evidence="8" id="KW-0547">Nucleotide-binding</keyword>
<keyword evidence="6 16" id="KW-0328">Glycosyltransferase</keyword>
<evidence type="ECO:0000256" key="4">
    <source>
        <dbReference type="ARBA" id="ARBA00011894"/>
    </source>
</evidence>
<evidence type="ECO:0000256" key="9">
    <source>
        <dbReference type="ARBA" id="ARBA00023134"/>
    </source>
</evidence>
<evidence type="ECO:0000256" key="11">
    <source>
        <dbReference type="ARBA" id="ARBA00052919"/>
    </source>
</evidence>
<dbReference type="FunFam" id="3.40.50.2020:FF:000023">
    <property type="entry name" value="Probable uracil phosphoribosyltransferase"/>
    <property type="match status" value="1"/>
</dbReference>
<organism evidence="16 17">
    <name type="scientific">Geofilum rubicundum JCM 15548</name>
    <dbReference type="NCBI Taxonomy" id="1236989"/>
    <lineage>
        <taxon>Bacteria</taxon>
        <taxon>Pseudomonadati</taxon>
        <taxon>Bacteroidota</taxon>
        <taxon>Bacteroidia</taxon>
        <taxon>Marinilabiliales</taxon>
        <taxon>Marinilabiliaceae</taxon>
        <taxon>Geofilum</taxon>
    </lineage>
</organism>
<accession>A0A0E9LYX2</accession>
<dbReference type="OrthoDB" id="9781675at2"/>
<dbReference type="InterPro" id="IPR029057">
    <property type="entry name" value="PRTase-like"/>
</dbReference>
<proteinExistence type="inferred from homology"/>
<comment type="pathway">
    <text evidence="2">Pyrimidine metabolism; UMP biosynthesis via salvage pathway; UMP from uracil: step 1/1.</text>
</comment>
<evidence type="ECO:0000259" key="15">
    <source>
        <dbReference type="Pfam" id="PF14681"/>
    </source>
</evidence>
<feature type="domain" description="Phosphoribosyltransferase" evidence="15">
    <location>
        <begin position="13"/>
        <end position="214"/>
    </location>
</feature>
<dbReference type="STRING" id="1236989.JCM15548_12311"/>